<proteinExistence type="predicted"/>
<evidence type="ECO:0000259" key="1">
    <source>
        <dbReference type="Pfam" id="PF04016"/>
    </source>
</evidence>
<accession>X0ZDN6</accession>
<sequence>DDFPLLKGKEVMIQADFRGSRGQAFTDMPGNYSGTLREIFEMPLANNFRRAIFTASINAVLRYFKFISKTVHCRDKEPAECADHLKDYIQERFDQPRIAFIGLQPAMIAALRHNFEIRVVDLSVDNIGKRKAGVLIESVSKTKEILSWGDIILATGTTVVNNTLTSLLIEKPIIFYGVTISGIAYLKGYEQYCFCSH</sequence>
<feature type="domain" description="Putative heavy-metal chelation" evidence="1">
    <location>
        <begin position="91"/>
        <end position="169"/>
    </location>
</feature>
<dbReference type="Pfam" id="PF04016">
    <property type="entry name" value="DUF364"/>
    <property type="match status" value="1"/>
</dbReference>
<protein>
    <recommendedName>
        <fullName evidence="1">Putative heavy-metal chelation domain-containing protein</fullName>
    </recommendedName>
</protein>
<dbReference type="EMBL" id="BART01000212">
    <property type="protein sequence ID" value="GAG67730.1"/>
    <property type="molecule type" value="Genomic_DNA"/>
</dbReference>
<dbReference type="InterPro" id="IPR007161">
    <property type="entry name" value="DUF364"/>
</dbReference>
<dbReference type="Gene3D" id="3.40.50.11590">
    <property type="match status" value="1"/>
</dbReference>
<dbReference type="SUPFAM" id="SSF159713">
    <property type="entry name" value="Dhaf3308-like"/>
    <property type="match status" value="1"/>
</dbReference>
<dbReference type="AlphaFoldDB" id="X0ZDN6"/>
<reference evidence="2" key="1">
    <citation type="journal article" date="2014" name="Front. Microbiol.">
        <title>High frequency of phylogenetically diverse reductive dehalogenase-homologous genes in deep subseafloor sedimentary metagenomes.</title>
        <authorList>
            <person name="Kawai M."/>
            <person name="Futagami T."/>
            <person name="Toyoda A."/>
            <person name="Takaki Y."/>
            <person name="Nishi S."/>
            <person name="Hori S."/>
            <person name="Arai W."/>
            <person name="Tsubouchi T."/>
            <person name="Morono Y."/>
            <person name="Uchiyama I."/>
            <person name="Ito T."/>
            <person name="Fujiyama A."/>
            <person name="Inagaki F."/>
            <person name="Takami H."/>
        </authorList>
    </citation>
    <scope>NUCLEOTIDE SEQUENCE</scope>
    <source>
        <strain evidence="2">Expedition CK06-06</strain>
    </source>
</reference>
<organism evidence="2">
    <name type="scientific">marine sediment metagenome</name>
    <dbReference type="NCBI Taxonomy" id="412755"/>
    <lineage>
        <taxon>unclassified sequences</taxon>
        <taxon>metagenomes</taxon>
        <taxon>ecological metagenomes</taxon>
    </lineage>
</organism>
<gene>
    <name evidence="2" type="ORF">S01H4_01222</name>
</gene>
<comment type="caution">
    <text evidence="2">The sequence shown here is derived from an EMBL/GenBank/DDBJ whole genome shotgun (WGS) entry which is preliminary data.</text>
</comment>
<feature type="non-terminal residue" evidence="2">
    <location>
        <position position="1"/>
    </location>
</feature>
<evidence type="ECO:0000313" key="2">
    <source>
        <dbReference type="EMBL" id="GAG67730.1"/>
    </source>
</evidence>
<name>X0ZDN6_9ZZZZ</name>